<dbReference type="AlphaFoldDB" id="A0A6A6AZY0"/>
<protein>
    <submittedName>
        <fullName evidence="1">Uncharacterized protein</fullName>
    </submittedName>
</protein>
<sequence>MFLLGFPLLGSALSKNGTAPYDYKKMRNKNANQCLVYNPPRDQTIQDCKKICGPAIQKKVESGDTRSTSCLSKLPLGAPTWEKAPGTDVEVAPGKCTCDISFINEAAGDLMKALPIIGEVGCELLTSSLNAAFEVGTLAIPGVGEAIDGGMIASIEAAKALMQVYGASETAWSTFSSWMNPCGDTSAVPQKMQKVFNVFSGADDNVLPKGFDPSKIKNLSKIKKLKGSIKGGNKRYVPFWA</sequence>
<keyword evidence="2" id="KW-1185">Reference proteome</keyword>
<proteinExistence type="predicted"/>
<gene>
    <name evidence="1" type="ORF">K452DRAFT_321890</name>
</gene>
<dbReference type="OrthoDB" id="3944675at2759"/>
<reference evidence="1" key="1">
    <citation type="journal article" date="2020" name="Stud. Mycol.">
        <title>101 Dothideomycetes genomes: a test case for predicting lifestyles and emergence of pathogens.</title>
        <authorList>
            <person name="Haridas S."/>
            <person name="Albert R."/>
            <person name="Binder M."/>
            <person name="Bloem J."/>
            <person name="Labutti K."/>
            <person name="Salamov A."/>
            <person name="Andreopoulos B."/>
            <person name="Baker S."/>
            <person name="Barry K."/>
            <person name="Bills G."/>
            <person name="Bluhm B."/>
            <person name="Cannon C."/>
            <person name="Castanera R."/>
            <person name="Culley D."/>
            <person name="Daum C."/>
            <person name="Ezra D."/>
            <person name="Gonzalez J."/>
            <person name="Henrissat B."/>
            <person name="Kuo A."/>
            <person name="Liang C."/>
            <person name="Lipzen A."/>
            <person name="Lutzoni F."/>
            <person name="Magnuson J."/>
            <person name="Mondo S."/>
            <person name="Nolan M."/>
            <person name="Ohm R."/>
            <person name="Pangilinan J."/>
            <person name="Park H.-J."/>
            <person name="Ramirez L."/>
            <person name="Alfaro M."/>
            <person name="Sun H."/>
            <person name="Tritt A."/>
            <person name="Yoshinaga Y."/>
            <person name="Zwiers L.-H."/>
            <person name="Turgeon B."/>
            <person name="Goodwin S."/>
            <person name="Spatafora J."/>
            <person name="Crous P."/>
            <person name="Grigoriev I."/>
        </authorList>
    </citation>
    <scope>NUCLEOTIDE SEQUENCE</scope>
    <source>
        <strain evidence="1">CBS 121167</strain>
    </source>
</reference>
<dbReference type="Proteomes" id="UP000799438">
    <property type="component" value="Unassembled WGS sequence"/>
</dbReference>
<dbReference type="RefSeq" id="XP_033393068.1">
    <property type="nucleotide sequence ID" value="XM_033544444.1"/>
</dbReference>
<dbReference type="EMBL" id="ML995504">
    <property type="protein sequence ID" value="KAF2137350.1"/>
    <property type="molecule type" value="Genomic_DNA"/>
</dbReference>
<evidence type="ECO:0000313" key="1">
    <source>
        <dbReference type="EMBL" id="KAF2137350.1"/>
    </source>
</evidence>
<organism evidence="1 2">
    <name type="scientific">Aplosporella prunicola CBS 121167</name>
    <dbReference type="NCBI Taxonomy" id="1176127"/>
    <lineage>
        <taxon>Eukaryota</taxon>
        <taxon>Fungi</taxon>
        <taxon>Dikarya</taxon>
        <taxon>Ascomycota</taxon>
        <taxon>Pezizomycotina</taxon>
        <taxon>Dothideomycetes</taxon>
        <taxon>Dothideomycetes incertae sedis</taxon>
        <taxon>Botryosphaeriales</taxon>
        <taxon>Aplosporellaceae</taxon>
        <taxon>Aplosporella</taxon>
    </lineage>
</organism>
<dbReference type="GeneID" id="54301940"/>
<name>A0A6A6AZY0_9PEZI</name>
<evidence type="ECO:0000313" key="2">
    <source>
        <dbReference type="Proteomes" id="UP000799438"/>
    </source>
</evidence>
<accession>A0A6A6AZY0</accession>